<keyword evidence="5" id="KW-1185">Reference proteome</keyword>
<dbReference type="Pfam" id="PF05402">
    <property type="entry name" value="PqqD"/>
    <property type="match status" value="1"/>
</dbReference>
<dbReference type="InterPro" id="IPR008792">
    <property type="entry name" value="PQQD"/>
</dbReference>
<dbReference type="RefSeq" id="WP_068905556.1">
    <property type="nucleotide sequence ID" value="NZ_JBHUIF010000003.1"/>
</dbReference>
<protein>
    <submittedName>
        <fullName evidence="4">Pyrroloquinoline quinone biosynthesis protein PqqD</fullName>
    </submittedName>
</protein>
<comment type="subunit">
    <text evidence="2">Monomer. Interacts with PqqE.</text>
</comment>
<evidence type="ECO:0000256" key="3">
    <source>
        <dbReference type="ARBA" id="ARBA00022905"/>
    </source>
</evidence>
<dbReference type="Proteomes" id="UP000094936">
    <property type="component" value="Unassembled WGS sequence"/>
</dbReference>
<dbReference type="STRING" id="1080227.A8L45_22300"/>
<dbReference type="UniPathway" id="UPA00539"/>
<proteinExistence type="predicted"/>
<dbReference type="InterPro" id="IPR022479">
    <property type="entry name" value="PqqD_bac"/>
</dbReference>
<accession>A0A1C3E807</accession>
<dbReference type="NCBIfam" id="TIGR03859">
    <property type="entry name" value="PQQ_PqqD"/>
    <property type="match status" value="1"/>
</dbReference>
<organism evidence="4 5">
    <name type="scientific">Veronia pacifica</name>
    <dbReference type="NCBI Taxonomy" id="1080227"/>
    <lineage>
        <taxon>Bacteria</taxon>
        <taxon>Pseudomonadati</taxon>
        <taxon>Pseudomonadota</taxon>
        <taxon>Gammaproteobacteria</taxon>
        <taxon>Vibrionales</taxon>
        <taxon>Vibrionaceae</taxon>
        <taxon>Veronia</taxon>
    </lineage>
</organism>
<comment type="caution">
    <text evidence="4">The sequence shown here is derived from an EMBL/GenBank/DDBJ whole genome shotgun (WGS) entry which is preliminary data.</text>
</comment>
<dbReference type="InterPro" id="IPR041881">
    <property type="entry name" value="PqqD_sf"/>
</dbReference>
<comment type="pathway">
    <text evidence="1">Cofactor biosynthesis; pyrroloquinoline quinone biosynthesis.</text>
</comment>
<evidence type="ECO:0000313" key="5">
    <source>
        <dbReference type="Proteomes" id="UP000094936"/>
    </source>
</evidence>
<dbReference type="GO" id="GO:0048038">
    <property type="term" value="F:quinone binding"/>
    <property type="evidence" value="ECO:0007669"/>
    <property type="project" value="InterPro"/>
</dbReference>
<keyword evidence="3" id="KW-0884">PQQ biosynthesis</keyword>
<name>A0A1C3E807_9GAMM</name>
<reference evidence="4 5" key="1">
    <citation type="submission" date="2016-05" db="EMBL/GenBank/DDBJ databases">
        <title>Genomic Taxonomy of the Vibrionaceae.</title>
        <authorList>
            <person name="Gomez-Gil B."/>
            <person name="Enciso-Ibarra J."/>
        </authorList>
    </citation>
    <scope>NUCLEOTIDE SEQUENCE [LARGE SCALE GENOMIC DNA]</scope>
    <source>
        <strain evidence="4 5">CAIM 1920</strain>
    </source>
</reference>
<evidence type="ECO:0000313" key="4">
    <source>
        <dbReference type="EMBL" id="ODA29363.1"/>
    </source>
</evidence>
<dbReference type="EMBL" id="LYBM01000070">
    <property type="protein sequence ID" value="ODA29363.1"/>
    <property type="molecule type" value="Genomic_DNA"/>
</dbReference>
<dbReference type="Gene3D" id="1.10.10.1150">
    <property type="entry name" value="Coenzyme PQQ synthesis protein D (PqqD)"/>
    <property type="match status" value="1"/>
</dbReference>
<evidence type="ECO:0000256" key="2">
    <source>
        <dbReference type="ARBA" id="ARBA00011741"/>
    </source>
</evidence>
<sequence>MQQEVHKFRLNPIYRMQFEKAQQCYVLLYPEGMVQLSESAAEILKQFESPRSLDDVISRLEGMFPGEELASDVREFVEVAFAKKWIEQH</sequence>
<gene>
    <name evidence="4" type="ORF">A8L45_22300</name>
</gene>
<dbReference type="OrthoDB" id="7356791at2"/>
<dbReference type="AlphaFoldDB" id="A0A1C3E807"/>
<evidence type="ECO:0000256" key="1">
    <source>
        <dbReference type="ARBA" id="ARBA00004886"/>
    </source>
</evidence>
<dbReference type="GO" id="GO:0018189">
    <property type="term" value="P:pyrroloquinoline quinone biosynthetic process"/>
    <property type="evidence" value="ECO:0007669"/>
    <property type="project" value="UniProtKB-UniPathway"/>
</dbReference>